<name>A0A934TZK8_9FIRM</name>
<evidence type="ECO:0000256" key="2">
    <source>
        <dbReference type="SAM" id="Phobius"/>
    </source>
</evidence>
<gene>
    <name evidence="3" type="ORF">JKK62_07475</name>
</gene>
<proteinExistence type="predicted"/>
<protein>
    <submittedName>
        <fullName evidence="3">InlB B-repeat-containing protein</fullName>
    </submittedName>
</protein>
<dbReference type="Proteomes" id="UP000633365">
    <property type="component" value="Unassembled WGS sequence"/>
</dbReference>
<evidence type="ECO:0000256" key="1">
    <source>
        <dbReference type="SAM" id="MobiDB-lite"/>
    </source>
</evidence>
<evidence type="ECO:0000313" key="4">
    <source>
        <dbReference type="Proteomes" id="UP000633365"/>
    </source>
</evidence>
<dbReference type="Gene3D" id="2.60.40.4270">
    <property type="entry name" value="Listeria-Bacteroides repeat domain"/>
    <property type="match status" value="1"/>
</dbReference>
<sequence length="2149" mass="245159">MKIDYRFALKKNNSRKNNKLIKITSLFVTLILLLETIFSVAVISVLADTYYNVRINYYFADGTPARDAYVATYPAGADVNLTVTNPTIDGFVPMTAQEGGDSALTTTFNITSISASETADVYYIAGLTHYRALYYKQNLYDDLYTRDNTLPSTLTDRYGLTGSNPTDLEDIQFEGFTNLFHEPDAIAADGSTVFRVYYDRNYYTVNFDLGEHGYGLDPVYAKYQSSYHITEPKRLGYTFMGWLRTDKDSKEFEYAYTDYAIEHHLSDDETWTFIDEDGNELLDGNGEPLFDEHGEPIDPDLDVSQYYLNFTDGTIPAHDTHYKAMWDSGTTSYSVVYWIENPDGHDITADDIQDPEHIHNVDEARALIAQNYTVVAAKDIHNVPSGSLVNLDTEIQNAAGQTMKIKEFFKYNLSPQAVDEVDGQIVPRTDSQGRPLNKQNQVIDFPAISEAKSEELLGKEKYYDFNEDVSQLQFSGIFETDKQKTHIEVLGDGTTRLNVYYNRKDFTLKFFYARQNFENGQLTNTYSLTNGTKKFSNKDYGNNENYMEALAAGSWQSGITESLPHVKEEYLKENGGNLEEKYIDYTDTGYSKKKYRYYYYEVEARYDAPLKGKWLIDAITIVPKKGYAGQNCEPGSWAVEYYTNYYASHTSVNNFTVKGVYEKLGDELMFKTKENTLHELHYLLSWTNTSKSNDWNYGNDRILHFTYENYIELLPREINLMEDDNNNDGSPDGPQALIDAGLYENVYVRQTNTSYEEVDPSVPFVYDSSKRYYGIKTENRIETTDSGSQYPINNLTDKTNAARSDQVPTDLAGFSIENKRTNSKGQIILDNTNTIVDWSDDTNTYRHATIKFFYHRLSYVLKWRNGNRLEEDKTREVMYGAPLNSEYTHEDGEHLAGEYRYWYNGDSVYFNEDLRDYYNFMGWYYTPYYYRMVDKDTATMPAEDVTLYARWDPKIINVSFYPTYNDYYVDANKINGEVPVHYGDYMEMKDIPANVEEDPNNLRPDLIPPTTGAMFAGWYYLRDNIPVRFDPENVPITALNHEASLSEGARLKLYAEWATKEAAKYKVTYVEQDHPENEVADPTTGRAFVWKTRTFDAKGGAELNADHAWSEDSVNWWPTTKSHSLVIRANAQASEYEPNTFTFEYIQKRGVYYRVQYLDASSRTPLLDPAELGKDEVYSTHGSIKEDAPFIPGYTAEKMSQSIVLTASTESDADAQKEEELATNVITFYYNKNDKNYVYEVEYYKQNTDDDGYSHYLTENLEVEITDNPDTPEVESTYVDLSELYQERVPQLIVSDGFTHVSGHNEVYVTDSGGTTVTTAADDAEVEITGTTKTTIRLYYDRNTYDYVYQYVDYHAEQEYNQKKAAGEDVTGEWNGILVTFDHNPPEKVEKTITISAPADTTYTIDGEAVPYTRIGSGDVTLTIAPTNPDNPDVNLVKVYYKKHYDRELEYKVVCQNEDDPYTEVDYDLNTGDPLYGGVSLSFQMIDDYQKINDVTFYNFNEATHSDGMPFHSHRYTFLGWFDNPEGTGTPLVAYDENDPSKWLTLTKADLGIEADTLPEDDATYYAVVKQDLVQANFEFRYVEEALPSGGDSGETQEDIQAAEIVKNAPIDPDGSYTGSYFSFSNPFNYINNSPLPYDKEQGYTLSIEPKPNDNKLYKYEFTEWWQEDYSKPDGEGGYKFIRKKNWNSDSEWSPTALTNVLDRHEDKHIIAVFKRRTDITELPYTINYQFIDRYGTERTFVKKGTLTADQLDEKNENCAITNDGDYRLSDEFILENAPYESNYGQTLRWSNREGMIEKTSVKAGTVITEGDEATTDNLTCATITAVQDTRTVYAHYRTTPTGAYTDLQLPYAANHKIDKQMLAIDALDTYDGKEFSYWAVRKSNNENDMIVAKSYDTLFDLCMMDSYWISPVYEDAAPTADPEPTDPDTPAAEPTPAPTQPASVTLAHLDYSRNRWTDENDSIPADGSTDLLFNDFEIAFEDNNITILGNGDYQCGVVFEACAKFKEASVFHPENDYGYASDAEPLKAAILAGSKTYNTTNKTDSSTIKSRSLLYSPIDTTNLTNKDRIELAHCFPNNCTIVGEGENEVRDYSNSNARYLMKATAYMIKDGQVTLSNSIYVCLKTESEKNLAAGFDQIENITSSSSGN</sequence>
<keyword evidence="2" id="KW-0472">Membrane</keyword>
<comment type="caution">
    <text evidence="3">The sequence shown here is derived from an EMBL/GenBank/DDBJ whole genome shotgun (WGS) entry which is preliminary data.</text>
</comment>
<keyword evidence="4" id="KW-1185">Reference proteome</keyword>
<feature type="region of interest" description="Disordered" evidence="1">
    <location>
        <begin position="1916"/>
        <end position="1945"/>
    </location>
</feature>
<feature type="transmembrane region" description="Helical" evidence="2">
    <location>
        <begin position="20"/>
        <end position="47"/>
    </location>
</feature>
<evidence type="ECO:0000313" key="3">
    <source>
        <dbReference type="EMBL" id="MBK6088496.1"/>
    </source>
</evidence>
<reference evidence="3" key="1">
    <citation type="submission" date="2021-01" db="EMBL/GenBank/DDBJ databases">
        <title>Genome public.</title>
        <authorList>
            <person name="Liu C."/>
            <person name="Sun Q."/>
        </authorList>
    </citation>
    <scope>NUCLEOTIDE SEQUENCE</scope>
    <source>
        <strain evidence="3">M6</strain>
    </source>
</reference>
<keyword evidence="2" id="KW-0812">Transmembrane</keyword>
<dbReference type="EMBL" id="JAEQMG010000061">
    <property type="protein sequence ID" value="MBK6088496.1"/>
    <property type="molecule type" value="Genomic_DNA"/>
</dbReference>
<feature type="compositionally biased region" description="Low complexity" evidence="1">
    <location>
        <begin position="1916"/>
        <end position="1933"/>
    </location>
</feature>
<dbReference type="RefSeq" id="WP_201427390.1">
    <property type="nucleotide sequence ID" value="NZ_JAEQMG010000061.1"/>
</dbReference>
<dbReference type="InterPro" id="IPR042229">
    <property type="entry name" value="Listeria/Bacterioides_rpt_sf"/>
</dbReference>
<dbReference type="GO" id="GO:0030313">
    <property type="term" value="C:cell envelope"/>
    <property type="evidence" value="ECO:0007669"/>
    <property type="project" value="UniProtKB-SubCell"/>
</dbReference>
<accession>A0A934TZK8</accession>
<keyword evidence="2" id="KW-1133">Transmembrane helix</keyword>
<organism evidence="3 4">
    <name type="scientific">Ruminococcus difficilis</name>
    <dbReference type="NCBI Taxonomy" id="2763069"/>
    <lineage>
        <taxon>Bacteria</taxon>
        <taxon>Bacillati</taxon>
        <taxon>Bacillota</taxon>
        <taxon>Clostridia</taxon>
        <taxon>Eubacteriales</taxon>
        <taxon>Oscillospiraceae</taxon>
        <taxon>Ruminococcus</taxon>
    </lineage>
</organism>